<evidence type="ECO:0000313" key="2">
    <source>
        <dbReference type="Proteomes" id="UP000477739"/>
    </source>
</evidence>
<name>A0A6L6IHJ1_9ENTR</name>
<evidence type="ECO:0000313" key="1">
    <source>
        <dbReference type="EMBL" id="MTH46059.1"/>
    </source>
</evidence>
<keyword evidence="2" id="KW-1185">Reference proteome</keyword>
<dbReference type="RefSeq" id="WP_155107700.1">
    <property type="nucleotide sequence ID" value="NZ_WMJZ01000007.1"/>
</dbReference>
<protein>
    <submittedName>
        <fullName evidence="1">Uncharacterized protein</fullName>
    </submittedName>
</protein>
<dbReference type="AlphaFoldDB" id="A0A6L6IHJ1"/>
<proteinExistence type="predicted"/>
<accession>A0A6L6IHJ1</accession>
<dbReference type="Proteomes" id="UP000477739">
    <property type="component" value="Unassembled WGS sequence"/>
</dbReference>
<dbReference type="EMBL" id="WMJZ01000007">
    <property type="protein sequence ID" value="MTH46059.1"/>
    <property type="molecule type" value="Genomic_DNA"/>
</dbReference>
<reference evidence="1 2" key="1">
    <citation type="submission" date="2019-11" db="EMBL/GenBank/DDBJ databases">
        <title>Escherichia alba sp. nov. isolated from the gut of plastic-eating superworms Zophobas atratus.</title>
        <authorList>
            <person name="Yang Y."/>
        </authorList>
    </citation>
    <scope>NUCLEOTIDE SEQUENCE [LARGE SCALE GENOMIC DNA]</scope>
    <source>
        <strain evidence="2">BIT-B35</strain>
    </source>
</reference>
<gene>
    <name evidence="1" type="ORF">GJV78_07295</name>
</gene>
<organism evidence="1 2">
    <name type="scientific">Intestinirhabdus alba</name>
    <dbReference type="NCBI Taxonomy" id="2899544"/>
    <lineage>
        <taxon>Bacteria</taxon>
        <taxon>Pseudomonadati</taxon>
        <taxon>Pseudomonadota</taxon>
        <taxon>Gammaproteobacteria</taxon>
        <taxon>Enterobacterales</taxon>
        <taxon>Enterobacteriaceae</taxon>
        <taxon>Intestinirhabdus</taxon>
    </lineage>
</organism>
<sequence length="48" mass="5367">MTNLLRKNKTPYMYHGGRAGKFDLEHCFAEAEKGFVTLVSGVVHGVKE</sequence>
<comment type="caution">
    <text evidence="1">The sequence shown here is derived from an EMBL/GenBank/DDBJ whole genome shotgun (WGS) entry which is preliminary data.</text>
</comment>